<evidence type="ECO:0000256" key="2">
    <source>
        <dbReference type="ARBA" id="ARBA00023125"/>
    </source>
</evidence>
<keyword evidence="3" id="KW-0804">Transcription</keyword>
<proteinExistence type="predicted"/>
<keyword evidence="6" id="KW-1185">Reference proteome</keyword>
<evidence type="ECO:0000313" key="5">
    <source>
        <dbReference type="EMBL" id="TDN49199.1"/>
    </source>
</evidence>
<gene>
    <name evidence="5" type="ORF">C7389_11250</name>
</gene>
<keyword evidence="1" id="KW-0805">Transcription regulation</keyword>
<dbReference type="PANTHER" id="PTHR40661:SF3">
    <property type="entry name" value="FELS-1 PROPHAGE TRANSCRIPTIONAL REGULATOR"/>
    <property type="match status" value="1"/>
</dbReference>
<dbReference type="SUPFAM" id="SSF47413">
    <property type="entry name" value="lambda repressor-like DNA-binding domains"/>
    <property type="match status" value="1"/>
</dbReference>
<organism evidence="5 6">
    <name type="scientific">Azoarcus indigens</name>
    <dbReference type="NCBI Taxonomy" id="29545"/>
    <lineage>
        <taxon>Bacteria</taxon>
        <taxon>Pseudomonadati</taxon>
        <taxon>Pseudomonadota</taxon>
        <taxon>Betaproteobacteria</taxon>
        <taxon>Rhodocyclales</taxon>
        <taxon>Zoogloeaceae</taxon>
        <taxon>Azoarcus</taxon>
    </lineage>
</organism>
<comment type="caution">
    <text evidence="5">The sequence shown here is derived from an EMBL/GenBank/DDBJ whole genome shotgun (WGS) entry which is preliminary data.</text>
</comment>
<evidence type="ECO:0000256" key="3">
    <source>
        <dbReference type="ARBA" id="ARBA00023163"/>
    </source>
</evidence>
<keyword evidence="2" id="KW-0238">DNA-binding</keyword>
<dbReference type="RefSeq" id="WP_133592653.1">
    <property type="nucleotide sequence ID" value="NZ_SNVV01000012.1"/>
</dbReference>
<evidence type="ECO:0000259" key="4">
    <source>
        <dbReference type="Pfam" id="PF00717"/>
    </source>
</evidence>
<sequence>MSTQKKAKVEQIHIEEAARLKALYETQRPEKMSQEKFGATYEIGSQGVVWQYLNARIPLNLEAALKFAKGLSCSVGQFSPRLAKDLGERDVSHAPAEKIADISLSEDADPAARHAESMRSYGLHPIAVWDHPDELPEGDFIQVPRLNVHLSAGNGHGEQLEIDLERANPQVFRAEWARRERLKPGALASMYAKGNSMEPRICDGDSLLVDTSQIDVLDGRVYAVWYSGELRVKRLYKRVDGGLIVHSDNERDYPKLDVPPDQLEHIRIIGRVVHVQGTGGL</sequence>
<evidence type="ECO:0000313" key="6">
    <source>
        <dbReference type="Proteomes" id="UP000295129"/>
    </source>
</evidence>
<dbReference type="Pfam" id="PF00717">
    <property type="entry name" value="Peptidase_S24"/>
    <property type="match status" value="1"/>
</dbReference>
<dbReference type="Gene3D" id="1.10.260.40">
    <property type="entry name" value="lambda repressor-like DNA-binding domains"/>
    <property type="match status" value="1"/>
</dbReference>
<dbReference type="CDD" id="cd06529">
    <property type="entry name" value="S24_LexA-like"/>
    <property type="match status" value="1"/>
</dbReference>
<dbReference type="InterPro" id="IPR015927">
    <property type="entry name" value="Peptidase_S24_S26A/B/C"/>
</dbReference>
<dbReference type="GO" id="GO:0003677">
    <property type="term" value="F:DNA binding"/>
    <property type="evidence" value="ECO:0007669"/>
    <property type="project" value="UniProtKB-KW"/>
</dbReference>
<evidence type="ECO:0000256" key="1">
    <source>
        <dbReference type="ARBA" id="ARBA00023015"/>
    </source>
</evidence>
<protein>
    <submittedName>
        <fullName evidence="5">Peptidase S24-like protein</fullName>
    </submittedName>
</protein>
<name>A0A4R6DX28_9RHOO</name>
<dbReference type="PANTHER" id="PTHR40661">
    <property type="match status" value="1"/>
</dbReference>
<feature type="domain" description="Peptidase S24/S26A/S26B/S26C" evidence="4">
    <location>
        <begin position="177"/>
        <end position="273"/>
    </location>
</feature>
<dbReference type="InterPro" id="IPR036286">
    <property type="entry name" value="LexA/Signal_pep-like_sf"/>
</dbReference>
<accession>A0A4R6DX28</accession>
<reference evidence="5 6" key="1">
    <citation type="submission" date="2019-03" db="EMBL/GenBank/DDBJ databases">
        <title>Genomic Encyclopedia of Type Strains, Phase IV (KMG-IV): sequencing the most valuable type-strain genomes for metagenomic binning, comparative biology and taxonomic classification.</title>
        <authorList>
            <person name="Goeker M."/>
        </authorList>
    </citation>
    <scope>NUCLEOTIDE SEQUENCE [LARGE SCALE GENOMIC DNA]</scope>
    <source>
        <strain evidence="5 6">DSM 12121</strain>
    </source>
</reference>
<dbReference type="AlphaFoldDB" id="A0A4R6DX28"/>
<dbReference type="SUPFAM" id="SSF51306">
    <property type="entry name" value="LexA/Signal peptidase"/>
    <property type="match status" value="1"/>
</dbReference>
<dbReference type="OrthoDB" id="9788236at2"/>
<dbReference type="Proteomes" id="UP000295129">
    <property type="component" value="Unassembled WGS sequence"/>
</dbReference>
<dbReference type="EMBL" id="SNVV01000012">
    <property type="protein sequence ID" value="TDN49199.1"/>
    <property type="molecule type" value="Genomic_DNA"/>
</dbReference>
<dbReference type="InterPro" id="IPR010982">
    <property type="entry name" value="Lambda_DNA-bd_dom_sf"/>
</dbReference>
<dbReference type="InterPro" id="IPR039418">
    <property type="entry name" value="LexA-like"/>
</dbReference>
<dbReference type="Gene3D" id="2.10.109.10">
    <property type="entry name" value="Umud Fragment, subunit A"/>
    <property type="match status" value="1"/>
</dbReference>